<reference evidence="5 6" key="1">
    <citation type="journal article" date="2017" name="Mol. Biol. Evol.">
        <title>The 4-celled Tetrabaena socialis nuclear genome reveals the essential components for genetic control of cell number at the origin of multicellularity in the volvocine lineage.</title>
        <authorList>
            <person name="Featherston J."/>
            <person name="Arakaki Y."/>
            <person name="Hanschen E.R."/>
            <person name="Ferris P.J."/>
            <person name="Michod R.E."/>
            <person name="Olson B.J.S.C."/>
            <person name="Nozaki H."/>
            <person name="Durand P.M."/>
        </authorList>
    </citation>
    <scope>NUCLEOTIDE SEQUENCE [LARGE SCALE GENOMIC DNA]</scope>
    <source>
        <strain evidence="5 6">NIES-571</strain>
    </source>
</reference>
<feature type="domain" description="SBP-type" evidence="4">
    <location>
        <begin position="14"/>
        <end position="61"/>
    </location>
</feature>
<dbReference type="InterPro" id="IPR036893">
    <property type="entry name" value="SBP_sf"/>
</dbReference>
<dbReference type="SUPFAM" id="SSF103612">
    <property type="entry name" value="SBT domain"/>
    <property type="match status" value="1"/>
</dbReference>
<dbReference type="PANTHER" id="PTHR31251:SF169">
    <property type="entry name" value="SQUAMOSA PROMOTER-BINDING-LIKE PROTEIN 8"/>
    <property type="match status" value="1"/>
</dbReference>
<evidence type="ECO:0000313" key="6">
    <source>
        <dbReference type="Proteomes" id="UP000236333"/>
    </source>
</evidence>
<organism evidence="5 6">
    <name type="scientific">Tetrabaena socialis</name>
    <dbReference type="NCBI Taxonomy" id="47790"/>
    <lineage>
        <taxon>Eukaryota</taxon>
        <taxon>Viridiplantae</taxon>
        <taxon>Chlorophyta</taxon>
        <taxon>core chlorophytes</taxon>
        <taxon>Chlorophyceae</taxon>
        <taxon>CS clade</taxon>
        <taxon>Chlamydomonadales</taxon>
        <taxon>Tetrabaenaceae</taxon>
        <taxon>Tetrabaena</taxon>
    </lineage>
</organism>
<evidence type="ECO:0000313" key="5">
    <source>
        <dbReference type="EMBL" id="PNH10935.1"/>
    </source>
</evidence>
<dbReference type="InterPro" id="IPR004333">
    <property type="entry name" value="SBP_dom"/>
</dbReference>
<keyword evidence="6" id="KW-1185">Reference proteome</keyword>
<dbReference type="Gene3D" id="4.10.1100.10">
    <property type="entry name" value="Transcription factor, SBP-box domain"/>
    <property type="match status" value="1"/>
</dbReference>
<dbReference type="Proteomes" id="UP000236333">
    <property type="component" value="Unassembled WGS sequence"/>
</dbReference>
<evidence type="ECO:0000259" key="4">
    <source>
        <dbReference type="PROSITE" id="PS51141"/>
    </source>
</evidence>
<protein>
    <submittedName>
        <fullName evidence="5">Squamosa promoter-binding-like protein 3</fullName>
    </submittedName>
</protein>
<evidence type="ECO:0000256" key="3">
    <source>
        <dbReference type="ARBA" id="ARBA00022833"/>
    </source>
</evidence>
<dbReference type="GO" id="GO:0003677">
    <property type="term" value="F:DNA binding"/>
    <property type="evidence" value="ECO:0007669"/>
    <property type="project" value="InterPro"/>
</dbReference>
<name>A0A2J8AEI5_9CHLO</name>
<comment type="caution">
    <text evidence="5">The sequence shown here is derived from an EMBL/GenBank/DDBJ whole genome shotgun (WGS) entry which is preliminary data.</text>
</comment>
<dbReference type="OrthoDB" id="551493at2759"/>
<dbReference type="EMBL" id="PGGS01000042">
    <property type="protein sequence ID" value="PNH10935.1"/>
    <property type="molecule type" value="Genomic_DNA"/>
</dbReference>
<dbReference type="GO" id="GO:0008270">
    <property type="term" value="F:zinc ion binding"/>
    <property type="evidence" value="ECO:0007669"/>
    <property type="project" value="UniProtKB-KW"/>
</dbReference>
<evidence type="ECO:0000256" key="1">
    <source>
        <dbReference type="ARBA" id="ARBA00022723"/>
    </source>
</evidence>
<accession>A0A2J8AEI5</accession>
<sequence length="61" mass="6878">MDGVEPARGPSSTAGGMEVEGCLRDMSLEKVYYRRYSVCEAHLRALELLVDGRIQRFCQQV</sequence>
<keyword evidence="3" id="KW-0862">Zinc</keyword>
<dbReference type="PANTHER" id="PTHR31251">
    <property type="entry name" value="SQUAMOSA PROMOTER-BINDING-LIKE PROTEIN 4"/>
    <property type="match status" value="1"/>
</dbReference>
<dbReference type="PROSITE" id="PS51141">
    <property type="entry name" value="ZF_SBP"/>
    <property type="match status" value="1"/>
</dbReference>
<keyword evidence="2" id="KW-0863">Zinc-finger</keyword>
<dbReference type="AlphaFoldDB" id="A0A2J8AEI5"/>
<keyword evidence="1" id="KW-0479">Metal-binding</keyword>
<proteinExistence type="predicted"/>
<dbReference type="InterPro" id="IPR044817">
    <property type="entry name" value="SBP-like"/>
</dbReference>
<evidence type="ECO:0000256" key="2">
    <source>
        <dbReference type="ARBA" id="ARBA00022771"/>
    </source>
</evidence>
<dbReference type="GO" id="GO:0005634">
    <property type="term" value="C:nucleus"/>
    <property type="evidence" value="ECO:0007669"/>
    <property type="project" value="InterPro"/>
</dbReference>
<dbReference type="Pfam" id="PF03110">
    <property type="entry name" value="SBP"/>
    <property type="match status" value="1"/>
</dbReference>
<gene>
    <name evidence="5" type="ORF">TSOC_002254</name>
</gene>